<dbReference type="OrthoDB" id="283883at2759"/>
<evidence type="ECO:0008006" key="5">
    <source>
        <dbReference type="Google" id="ProtNLM"/>
    </source>
</evidence>
<feature type="compositionally biased region" description="Basic and acidic residues" evidence="2">
    <location>
        <begin position="140"/>
        <end position="150"/>
    </location>
</feature>
<evidence type="ECO:0000256" key="1">
    <source>
        <dbReference type="ARBA" id="ARBA00009834"/>
    </source>
</evidence>
<dbReference type="AlphaFoldDB" id="F4RFT8"/>
<organism evidence="4">
    <name type="scientific">Melampsora larici-populina (strain 98AG31 / pathotype 3-4-7)</name>
    <name type="common">Poplar leaf rust fungus</name>
    <dbReference type="NCBI Taxonomy" id="747676"/>
    <lineage>
        <taxon>Eukaryota</taxon>
        <taxon>Fungi</taxon>
        <taxon>Dikarya</taxon>
        <taxon>Basidiomycota</taxon>
        <taxon>Pucciniomycotina</taxon>
        <taxon>Pucciniomycetes</taxon>
        <taxon>Pucciniales</taxon>
        <taxon>Melampsoraceae</taxon>
        <taxon>Melampsora</taxon>
    </lineage>
</organism>
<sequence>MRRAVGISSLERTSATSASYSTLSESLSAATLTNLQAQLSTFQAALKAFALKHGHRIRSEPEFRATFSRMCAELGVDPLCGGRKGLWDWVGIGDWTFELAVQVVDICLATRDRNGGLVGMEDLIHSLRSLRSLPSQAPLTEDRSEPDSTTKKKIQTKKNKLTELLEGEVSESDVARAIKALEPLGSGYKIINIGEKKFVRSVPVELDSDSLEVFDSILSRPDDRGYTTHADLAKATRWTVDRTRNAIEKAMMTDAMLWVDEQAPEGDRFYAPALFVFEISIS</sequence>
<dbReference type="STRING" id="747676.F4RFT8"/>
<dbReference type="InterPro" id="IPR040608">
    <property type="entry name" value="Snf8/Vps36"/>
</dbReference>
<dbReference type="Pfam" id="PF04157">
    <property type="entry name" value="EAP30"/>
    <property type="match status" value="1"/>
</dbReference>
<reference evidence="4" key="1">
    <citation type="journal article" date="2011" name="Proc. Natl. Acad. Sci. U.S.A.">
        <title>Obligate biotrophy features unraveled by the genomic analysis of rust fungi.</title>
        <authorList>
            <person name="Duplessis S."/>
            <person name="Cuomo C.A."/>
            <person name="Lin Y.-C."/>
            <person name="Aerts A."/>
            <person name="Tisserant E."/>
            <person name="Veneault-Fourrey C."/>
            <person name="Joly D.L."/>
            <person name="Hacquard S."/>
            <person name="Amselem J."/>
            <person name="Cantarel B.L."/>
            <person name="Chiu R."/>
            <person name="Coutinho P.M."/>
            <person name="Feau N."/>
            <person name="Field M."/>
            <person name="Frey P."/>
            <person name="Gelhaye E."/>
            <person name="Goldberg J."/>
            <person name="Grabherr M.G."/>
            <person name="Kodira C.D."/>
            <person name="Kohler A."/>
            <person name="Kuees U."/>
            <person name="Lindquist E.A."/>
            <person name="Lucas S.M."/>
            <person name="Mago R."/>
            <person name="Mauceli E."/>
            <person name="Morin E."/>
            <person name="Murat C."/>
            <person name="Pangilinan J.L."/>
            <person name="Park R."/>
            <person name="Pearson M."/>
            <person name="Quesneville H."/>
            <person name="Rouhier N."/>
            <person name="Sakthikumar S."/>
            <person name="Salamov A.A."/>
            <person name="Schmutz J."/>
            <person name="Selles B."/>
            <person name="Shapiro H."/>
            <person name="Tanguay P."/>
            <person name="Tuskan G.A."/>
            <person name="Henrissat B."/>
            <person name="Van de Peer Y."/>
            <person name="Rouze P."/>
            <person name="Ellis J.G."/>
            <person name="Dodds P.N."/>
            <person name="Schein J.E."/>
            <person name="Zhong S."/>
            <person name="Hamelin R.C."/>
            <person name="Grigoriev I.V."/>
            <person name="Szabo L.J."/>
            <person name="Martin F."/>
        </authorList>
    </citation>
    <scope>NUCLEOTIDE SEQUENCE [LARGE SCALE GENOMIC DNA]</scope>
    <source>
        <strain evidence="4">98AG31 / pathotype 3-4-7</strain>
    </source>
</reference>
<comment type="similarity">
    <text evidence="1">Belongs to the SNF8 family.</text>
</comment>
<dbReference type="InterPro" id="IPR016689">
    <property type="entry name" value="ESCRT-2_cplx_Snf8"/>
</dbReference>
<dbReference type="GeneID" id="18929764"/>
<dbReference type="VEuPathDB" id="FungiDB:MELLADRAFT_61660"/>
<keyword evidence="4" id="KW-1185">Reference proteome</keyword>
<protein>
    <recommendedName>
        <fullName evidence="5">Vacuolar-sorting protein SNF8</fullName>
    </recommendedName>
</protein>
<dbReference type="Proteomes" id="UP000001072">
    <property type="component" value="Unassembled WGS sequence"/>
</dbReference>
<evidence type="ECO:0000256" key="2">
    <source>
        <dbReference type="SAM" id="MobiDB-lite"/>
    </source>
</evidence>
<dbReference type="HOGENOM" id="CLU_070147_0_0_1"/>
<evidence type="ECO:0000313" key="4">
    <source>
        <dbReference type="Proteomes" id="UP000001072"/>
    </source>
</evidence>
<dbReference type="KEGG" id="mlr:MELLADRAFT_61660"/>
<dbReference type="RefSeq" id="XP_007407846.1">
    <property type="nucleotide sequence ID" value="XM_007407784.1"/>
</dbReference>
<dbReference type="eggNOG" id="KOG3341">
    <property type="taxonomic scope" value="Eukaryota"/>
</dbReference>
<dbReference type="InParanoid" id="F4RFT8"/>
<evidence type="ECO:0000313" key="3">
    <source>
        <dbReference type="EMBL" id="EGG08872.1"/>
    </source>
</evidence>
<dbReference type="Gene3D" id="6.10.140.180">
    <property type="match status" value="1"/>
</dbReference>
<dbReference type="GO" id="GO:0043328">
    <property type="term" value="P:protein transport to vacuole involved in ubiquitin-dependent protein catabolic process via the multivesicular body sorting pathway"/>
    <property type="evidence" value="ECO:0007669"/>
    <property type="project" value="TreeGrafter"/>
</dbReference>
<dbReference type="InterPro" id="IPR036388">
    <property type="entry name" value="WH-like_DNA-bd_sf"/>
</dbReference>
<accession>F4RFT8</accession>
<proteinExistence type="inferred from homology"/>
<dbReference type="PANTHER" id="PTHR12806:SF0">
    <property type="entry name" value="VACUOLAR-SORTING PROTEIN SNF8"/>
    <property type="match status" value="1"/>
</dbReference>
<dbReference type="SUPFAM" id="SSF46785">
    <property type="entry name" value="Winged helix' DNA-binding domain"/>
    <property type="match status" value="2"/>
</dbReference>
<dbReference type="PANTHER" id="PTHR12806">
    <property type="entry name" value="EAP30 SUBUNIT OF ELL COMPLEX"/>
    <property type="match status" value="1"/>
</dbReference>
<feature type="region of interest" description="Disordered" evidence="2">
    <location>
        <begin position="135"/>
        <end position="155"/>
    </location>
</feature>
<dbReference type="Gene3D" id="1.10.10.10">
    <property type="entry name" value="Winged helix-like DNA-binding domain superfamily/Winged helix DNA-binding domain"/>
    <property type="match status" value="2"/>
</dbReference>
<dbReference type="FunCoup" id="F4RFT8">
    <property type="interactions" value="237"/>
</dbReference>
<gene>
    <name evidence="3" type="ORF">MELLADRAFT_61660</name>
</gene>
<dbReference type="GO" id="GO:0000814">
    <property type="term" value="C:ESCRT II complex"/>
    <property type="evidence" value="ECO:0007669"/>
    <property type="project" value="InterPro"/>
</dbReference>
<name>F4RFT8_MELLP</name>
<dbReference type="InterPro" id="IPR036390">
    <property type="entry name" value="WH_DNA-bd_sf"/>
</dbReference>
<dbReference type="EMBL" id="GL883099">
    <property type="protein sequence ID" value="EGG08872.1"/>
    <property type="molecule type" value="Genomic_DNA"/>
</dbReference>